<protein>
    <submittedName>
        <fullName evidence="2">DUF3307 domain-containing protein</fullName>
    </submittedName>
</protein>
<feature type="transmembrane region" description="Helical" evidence="1">
    <location>
        <begin position="170"/>
        <end position="189"/>
    </location>
</feature>
<dbReference type="InterPro" id="IPR021737">
    <property type="entry name" value="Phage_phiKZ_Orf197"/>
</dbReference>
<evidence type="ECO:0000313" key="2">
    <source>
        <dbReference type="EMBL" id="NBL64026.1"/>
    </source>
</evidence>
<dbReference type="Proteomes" id="UP000798602">
    <property type="component" value="Unassembled WGS sequence"/>
</dbReference>
<sequence length="242" mass="28030">MVFIQLLIAHFVGDFLLQPNSWIKHKIAHKEKSIYLIIHCILHGMLSFLWVFDTKFIPYAFAIIVLHFIIDVSKLRFQTPKSARLWFFLDQFFHLIVLAAVTYFYSQINLNEIFINYKKLWIIILGIVFLSKPTSLIIKTLISIWTPEEADKSGHSLQSAGNYIGILERWFILCFILTGHFEAVGFLLGAKSIFRFGDLRMARDRKLTEYVLIGTLLSFGIAIGVSLLTQTLLQNFSVYFLD</sequence>
<feature type="transmembrane region" description="Helical" evidence="1">
    <location>
        <begin position="85"/>
        <end position="105"/>
    </location>
</feature>
<evidence type="ECO:0000313" key="3">
    <source>
        <dbReference type="Proteomes" id="UP000798602"/>
    </source>
</evidence>
<keyword evidence="1" id="KW-0812">Transmembrane</keyword>
<comment type="caution">
    <text evidence="2">The sequence shown here is derived from an EMBL/GenBank/DDBJ whole genome shotgun (WGS) entry which is preliminary data.</text>
</comment>
<accession>A0ABW9Z5A6</accession>
<name>A0ABW9Z5A6_9FLAO</name>
<feature type="transmembrane region" description="Helical" evidence="1">
    <location>
        <begin position="56"/>
        <end position="73"/>
    </location>
</feature>
<reference evidence="3" key="1">
    <citation type="submission" date="2020-01" db="EMBL/GenBank/DDBJ databases">
        <title>Sphingomonas sp. strain CSW-10.</title>
        <authorList>
            <person name="Chen W.-M."/>
        </authorList>
    </citation>
    <scope>NUCLEOTIDE SEQUENCE [LARGE SCALE GENOMIC DNA]</scope>
    <source>
        <strain evidence="3">NST-5</strain>
    </source>
</reference>
<gene>
    <name evidence="2" type="ORF">GV828_02295</name>
</gene>
<dbReference type="EMBL" id="JAABLM010000002">
    <property type="protein sequence ID" value="NBL64026.1"/>
    <property type="molecule type" value="Genomic_DNA"/>
</dbReference>
<dbReference type="RefSeq" id="WP_166535852.1">
    <property type="nucleotide sequence ID" value="NZ_JAABLM010000002.1"/>
</dbReference>
<evidence type="ECO:0000256" key="1">
    <source>
        <dbReference type="SAM" id="Phobius"/>
    </source>
</evidence>
<keyword evidence="3" id="KW-1185">Reference proteome</keyword>
<keyword evidence="1" id="KW-0472">Membrane</keyword>
<dbReference type="Pfam" id="PF11750">
    <property type="entry name" value="DUF3307"/>
    <property type="match status" value="1"/>
</dbReference>
<proteinExistence type="predicted"/>
<organism evidence="2 3">
    <name type="scientific">Flavobacterium ichthyis</name>
    <dbReference type="NCBI Taxonomy" id="2698827"/>
    <lineage>
        <taxon>Bacteria</taxon>
        <taxon>Pseudomonadati</taxon>
        <taxon>Bacteroidota</taxon>
        <taxon>Flavobacteriia</taxon>
        <taxon>Flavobacteriales</taxon>
        <taxon>Flavobacteriaceae</taxon>
        <taxon>Flavobacterium</taxon>
    </lineage>
</organism>
<keyword evidence="1" id="KW-1133">Transmembrane helix</keyword>
<feature type="transmembrane region" description="Helical" evidence="1">
    <location>
        <begin position="210"/>
        <end position="233"/>
    </location>
</feature>